<dbReference type="Gene3D" id="2.40.37.10">
    <property type="entry name" value="Lyase, Ornithine Decarboxylase, Chain A, domain 1"/>
    <property type="match status" value="1"/>
</dbReference>
<dbReference type="RefSeq" id="WP_178011044.1">
    <property type="nucleotide sequence ID" value="NZ_JACOPG010000002.1"/>
</dbReference>
<dbReference type="InterPro" id="IPR029066">
    <property type="entry name" value="PLP-binding_barrel"/>
</dbReference>
<evidence type="ECO:0000313" key="4">
    <source>
        <dbReference type="EMBL" id="MBC5685919.1"/>
    </source>
</evidence>
<dbReference type="Pfam" id="PF02784">
    <property type="entry name" value="Orn_Arg_deC_N"/>
    <property type="match status" value="1"/>
</dbReference>
<keyword evidence="2" id="KW-0663">Pyridoxal phosphate</keyword>
<dbReference type="SUPFAM" id="SSF50621">
    <property type="entry name" value="Alanine racemase C-terminal domain-like"/>
    <property type="match status" value="1"/>
</dbReference>
<comment type="cofactor">
    <cofactor evidence="1">
        <name>pyridoxal 5'-phosphate</name>
        <dbReference type="ChEBI" id="CHEBI:597326"/>
    </cofactor>
</comment>
<accession>A0ABR7GEP8</accession>
<keyword evidence="5" id="KW-1185">Reference proteome</keyword>
<gene>
    <name evidence="4" type="ORF">H8R94_04760</name>
</gene>
<comment type="caution">
    <text evidence="4">The sequence shown here is derived from an EMBL/GenBank/DDBJ whole genome shotgun (WGS) entry which is preliminary data.</text>
</comment>
<dbReference type="SUPFAM" id="SSF51419">
    <property type="entry name" value="PLP-binding barrel"/>
    <property type="match status" value="1"/>
</dbReference>
<protein>
    <submittedName>
        <fullName evidence="4">Alanine racemase</fullName>
    </submittedName>
</protein>
<dbReference type="PANTHER" id="PTHR43727">
    <property type="entry name" value="DIAMINOPIMELATE DECARBOXYLASE"/>
    <property type="match status" value="1"/>
</dbReference>
<name>A0ABR7GEP8_9FIRM</name>
<evidence type="ECO:0000313" key="5">
    <source>
        <dbReference type="Proteomes" id="UP000643810"/>
    </source>
</evidence>
<evidence type="ECO:0000256" key="1">
    <source>
        <dbReference type="ARBA" id="ARBA00001933"/>
    </source>
</evidence>
<feature type="domain" description="Orn/DAP/Arg decarboxylase 2 N-terminal" evidence="3">
    <location>
        <begin position="37"/>
        <end position="265"/>
    </location>
</feature>
<reference evidence="4 5" key="1">
    <citation type="submission" date="2020-08" db="EMBL/GenBank/DDBJ databases">
        <title>Genome public.</title>
        <authorList>
            <person name="Liu C."/>
            <person name="Sun Q."/>
        </authorList>
    </citation>
    <scope>NUCLEOTIDE SEQUENCE [LARGE SCALE GENOMIC DNA]</scope>
    <source>
        <strain evidence="4 5">NSJ-9</strain>
    </source>
</reference>
<evidence type="ECO:0000259" key="3">
    <source>
        <dbReference type="Pfam" id="PF02784"/>
    </source>
</evidence>
<dbReference type="InterPro" id="IPR022644">
    <property type="entry name" value="De-COase2_N"/>
</dbReference>
<organism evidence="4 5">
    <name type="scientific">Roseburia lenta</name>
    <dbReference type="NCBI Taxonomy" id="2763061"/>
    <lineage>
        <taxon>Bacteria</taxon>
        <taxon>Bacillati</taxon>
        <taxon>Bacillota</taxon>
        <taxon>Clostridia</taxon>
        <taxon>Lachnospirales</taxon>
        <taxon>Lachnospiraceae</taxon>
        <taxon>Roseburia</taxon>
    </lineage>
</organism>
<dbReference type="EMBL" id="JACOPG010000002">
    <property type="protein sequence ID" value="MBC5685919.1"/>
    <property type="molecule type" value="Genomic_DNA"/>
</dbReference>
<proteinExistence type="predicted"/>
<dbReference type="InterPro" id="IPR009006">
    <property type="entry name" value="Ala_racemase/Decarboxylase_C"/>
</dbReference>
<dbReference type="Gene3D" id="3.20.20.10">
    <property type="entry name" value="Alanine racemase"/>
    <property type="match status" value="1"/>
</dbReference>
<dbReference type="Proteomes" id="UP000643810">
    <property type="component" value="Unassembled WGS sequence"/>
</dbReference>
<evidence type="ECO:0000256" key="2">
    <source>
        <dbReference type="ARBA" id="ARBA00022898"/>
    </source>
</evidence>
<dbReference type="PANTHER" id="PTHR43727:SF2">
    <property type="entry name" value="GROUP IV DECARBOXYLASE"/>
    <property type="match status" value="1"/>
</dbReference>
<sequence length="399" mass="45518">MQEEKFPYIDRLDETVLDEAILRFGTPTYVFDVEQAKKRARAFRGIIGQAADLCYAMKANPFLVRAMAEEVNRIEVCSMGEFRICKQKEIPAEKLLISGVMKDRDDLWEILETYGNRCHYTIESLNQYAILNEWARSSGKKVPVYLRLTSGNQFGMDEETLTNIVELEQDKDLLEICGIHYFSGTQKKRKKTLEELTYLDEVFARLKEKTGYQVTELEYGPGLAVPYFARQADERFETLEAIADALAKMQWQGKVTLEMGRAFVADCGYYITTVKDTKRSGDQNYCIIDGGMHQVNYDGQIRGMYQPKLTIRPQGARGIYQNWTICGELCTGNDILVQNIKIDDLRVGSTIIFENTGAYAVTEGMALFLSHVLPAVVLYDPVGGFTQVRARRETYVWNS</sequence>